<dbReference type="SUPFAM" id="SSF49265">
    <property type="entry name" value="Fibronectin type III"/>
    <property type="match status" value="1"/>
</dbReference>
<feature type="signal peptide" evidence="1">
    <location>
        <begin position="1"/>
        <end position="21"/>
    </location>
</feature>
<dbReference type="Pfam" id="PF13306">
    <property type="entry name" value="LRR_5"/>
    <property type="match status" value="1"/>
</dbReference>
<dbReference type="Gene3D" id="2.60.40.10">
    <property type="entry name" value="Immunoglobulins"/>
    <property type="match status" value="1"/>
</dbReference>
<keyword evidence="4" id="KW-1185">Reference proteome</keyword>
<dbReference type="PROSITE" id="PS50853">
    <property type="entry name" value="FN3"/>
    <property type="match status" value="1"/>
</dbReference>
<proteinExistence type="predicted"/>
<dbReference type="AlphaFoldDB" id="A0A1T4VY69"/>
<evidence type="ECO:0000313" key="3">
    <source>
        <dbReference type="EMBL" id="SKA69962.1"/>
    </source>
</evidence>
<name>A0A1T4VY69_9FIRM</name>
<dbReference type="EMBL" id="FUXZ01000012">
    <property type="protein sequence ID" value="SKA69962.1"/>
    <property type="molecule type" value="Genomic_DNA"/>
</dbReference>
<dbReference type="InterPro" id="IPR032675">
    <property type="entry name" value="LRR_dom_sf"/>
</dbReference>
<dbReference type="InterPro" id="IPR013783">
    <property type="entry name" value="Ig-like_fold"/>
</dbReference>
<evidence type="ECO:0000313" key="4">
    <source>
        <dbReference type="Proteomes" id="UP000190814"/>
    </source>
</evidence>
<accession>A0A1T4VY69</accession>
<dbReference type="InterPro" id="IPR053139">
    <property type="entry name" value="Surface_bspA-like"/>
</dbReference>
<dbReference type="PANTHER" id="PTHR45661">
    <property type="entry name" value="SURFACE ANTIGEN"/>
    <property type="match status" value="1"/>
</dbReference>
<dbReference type="RefSeq" id="WP_078766793.1">
    <property type="nucleotide sequence ID" value="NZ_FUXZ01000012.1"/>
</dbReference>
<dbReference type="InterPro" id="IPR036116">
    <property type="entry name" value="FN3_sf"/>
</dbReference>
<dbReference type="InterPro" id="IPR003961">
    <property type="entry name" value="FN3_dom"/>
</dbReference>
<protein>
    <submittedName>
        <fullName evidence="3">Fibronectin type III domain-containing protein</fullName>
    </submittedName>
</protein>
<sequence length="515" mass="56594">MKKKIIAGVLSASMLLCSVEALPSSFLSSIGTGVTVEAAVANGFEYKLLSDGTVEIIRYTGSSENVTIPEMLARKYVSRIGDAAFYMSNVKTVTIPATVKNIGNDSFRESAYLTDVKFLGTTRIDSYAFYKCTSLKNVSLNAGLNKIDDYVFYGCSALKNIVIPDTVTSIGGYCFENCSSLESVTLSKELTEISDDTFAWCTSLKSIRIPNKVKSVGWRAFSSCTALTQVIMPNSLKTISDEAFDRCNHLEKLSIPNSVTTIGDGAFENCTGLLDVVIPDSVTKIGKNAFGYIHATNSKVYEKIEKFAICGTTPVAQKYAEDNKFKFIDIRLSKGSVSLNKTVYVYNDNGVNADVVVKNSAGDVLKAGTDYELSYADNKKCGKATVTVNGKGKYIETVSENFIITPAKITGVKVKSPKVKRVKVTWKKANGEVTGYEIQIARNKKFTKSLKTIDIKKANISKKTIKKLKSKKKYFVRVRAYKTIDNTKYYGNWSKIVSKKVKGKKAKSKKTKSNK</sequence>
<evidence type="ECO:0000256" key="1">
    <source>
        <dbReference type="SAM" id="SignalP"/>
    </source>
</evidence>
<gene>
    <name evidence="3" type="ORF">SAMN02745111_01954</name>
</gene>
<organism evidence="3 4">
    <name type="scientific">Eubacterium uniforme</name>
    <dbReference type="NCBI Taxonomy" id="39495"/>
    <lineage>
        <taxon>Bacteria</taxon>
        <taxon>Bacillati</taxon>
        <taxon>Bacillota</taxon>
        <taxon>Clostridia</taxon>
        <taxon>Eubacteriales</taxon>
        <taxon>Eubacteriaceae</taxon>
        <taxon>Eubacterium</taxon>
    </lineage>
</organism>
<dbReference type="Gene3D" id="3.80.10.10">
    <property type="entry name" value="Ribonuclease Inhibitor"/>
    <property type="match status" value="2"/>
</dbReference>
<dbReference type="InterPro" id="IPR026906">
    <property type="entry name" value="LRR_5"/>
</dbReference>
<dbReference type="Proteomes" id="UP000190814">
    <property type="component" value="Unassembled WGS sequence"/>
</dbReference>
<feature type="domain" description="Fibronectin type-III" evidence="2">
    <location>
        <begin position="405"/>
        <end position="504"/>
    </location>
</feature>
<dbReference type="PANTHER" id="PTHR45661:SF3">
    <property type="entry name" value="IG-LIKE DOMAIN-CONTAINING PROTEIN"/>
    <property type="match status" value="1"/>
</dbReference>
<keyword evidence="1" id="KW-0732">Signal</keyword>
<reference evidence="3 4" key="1">
    <citation type="submission" date="2017-02" db="EMBL/GenBank/DDBJ databases">
        <authorList>
            <person name="Peterson S.W."/>
        </authorList>
    </citation>
    <scope>NUCLEOTIDE SEQUENCE [LARGE SCALE GENOMIC DNA]</scope>
    <source>
        <strain evidence="3 4">ATCC 35992</strain>
    </source>
</reference>
<dbReference type="OrthoDB" id="1824119at2"/>
<dbReference type="SUPFAM" id="SSF52058">
    <property type="entry name" value="L domain-like"/>
    <property type="match status" value="1"/>
</dbReference>
<dbReference type="STRING" id="39495.SAMN02745111_01954"/>
<evidence type="ECO:0000259" key="2">
    <source>
        <dbReference type="PROSITE" id="PS50853"/>
    </source>
</evidence>
<feature type="chain" id="PRO_5012504570" evidence="1">
    <location>
        <begin position="22"/>
        <end position="515"/>
    </location>
</feature>
<dbReference type="Pfam" id="PF00041">
    <property type="entry name" value="fn3"/>
    <property type="match status" value="1"/>
</dbReference>